<comment type="function">
    <text evidence="8">Catalyzes the conversion of lactate to pyruvate.</text>
</comment>
<dbReference type="PROSITE" id="PS00064">
    <property type="entry name" value="L_LDH"/>
    <property type="match status" value="1"/>
</dbReference>
<comment type="subunit">
    <text evidence="8">Homotetramer.</text>
</comment>
<evidence type="ECO:0000256" key="10">
    <source>
        <dbReference type="PIRSR" id="PIRSR000102-3"/>
    </source>
</evidence>
<dbReference type="Pfam" id="PF00056">
    <property type="entry name" value="Ldh_1_N"/>
    <property type="match status" value="1"/>
</dbReference>
<dbReference type="RefSeq" id="WP_190235857.1">
    <property type="nucleotide sequence ID" value="NZ_SSOA01000004.1"/>
</dbReference>
<feature type="binding site" evidence="10">
    <location>
        <position position="92"/>
    </location>
    <ligand>
        <name>NAD(+)</name>
        <dbReference type="ChEBI" id="CHEBI:57540"/>
    </ligand>
</feature>
<dbReference type="HAMAP" id="MF_00488">
    <property type="entry name" value="Lactate_dehydrog"/>
    <property type="match status" value="1"/>
</dbReference>
<dbReference type="PIRSF" id="PIRSF000102">
    <property type="entry name" value="Lac_mal_DH"/>
    <property type="match status" value="1"/>
</dbReference>
<feature type="binding site" evidence="8">
    <location>
        <position position="11"/>
    </location>
    <ligand>
        <name>NAD(+)</name>
        <dbReference type="ChEBI" id="CHEBI:57540"/>
    </ligand>
</feature>
<dbReference type="InterPro" id="IPR022383">
    <property type="entry name" value="Lactate/malate_DH_C"/>
</dbReference>
<gene>
    <name evidence="8" type="primary">ldh</name>
    <name evidence="13" type="ORF">E6C51_10115</name>
</gene>
<dbReference type="CDD" id="cd05292">
    <property type="entry name" value="LDH_2"/>
    <property type="match status" value="1"/>
</dbReference>
<feature type="domain" description="Lactate/malate dehydrogenase C-terminal" evidence="12">
    <location>
        <begin position="142"/>
        <end position="303"/>
    </location>
</feature>
<evidence type="ECO:0000256" key="3">
    <source>
        <dbReference type="ARBA" id="ARBA00006054"/>
    </source>
</evidence>
<dbReference type="GO" id="GO:0006096">
    <property type="term" value="P:glycolytic process"/>
    <property type="evidence" value="ECO:0007669"/>
    <property type="project" value="UniProtKB-UniRule"/>
</dbReference>
<keyword evidence="14" id="KW-1185">Reference proteome</keyword>
<feature type="binding site" evidence="8">
    <location>
        <position position="150"/>
    </location>
    <ligand>
        <name>beta-D-fructose 1,6-bisphosphate</name>
        <dbReference type="ChEBI" id="CHEBI:32966"/>
        <note>allosteric activator</note>
    </ligand>
</feature>
<evidence type="ECO:0000256" key="4">
    <source>
        <dbReference type="ARBA" id="ARBA00012967"/>
    </source>
</evidence>
<comment type="similarity">
    <text evidence="3 8">Belongs to the LDH/MDH superfamily. LDH family.</text>
</comment>
<dbReference type="UniPathway" id="UPA00554">
    <property type="reaction ID" value="UER00611"/>
</dbReference>
<keyword evidence="8" id="KW-0963">Cytoplasm</keyword>
<comment type="caution">
    <text evidence="13">The sequence shown here is derived from an EMBL/GenBank/DDBJ whole genome shotgun (WGS) entry which is preliminary data.</text>
</comment>
<dbReference type="NCBIfam" id="TIGR01771">
    <property type="entry name" value="L-LDH-NAD"/>
    <property type="match status" value="1"/>
</dbReference>
<evidence type="ECO:0000256" key="6">
    <source>
        <dbReference type="ARBA" id="ARBA00023027"/>
    </source>
</evidence>
<feature type="binding site" evidence="8">
    <location>
        <position position="165"/>
    </location>
    <ligand>
        <name>beta-D-fructose 1,6-bisphosphate</name>
        <dbReference type="ChEBI" id="CHEBI:32966"/>
        <note>allosteric activator</note>
    </ligand>
</feature>
<dbReference type="InterPro" id="IPR015955">
    <property type="entry name" value="Lactate_DH/Glyco_Ohase_4_C"/>
</dbReference>
<dbReference type="EMBL" id="SSOA01000004">
    <property type="protein sequence ID" value="THF50103.1"/>
    <property type="molecule type" value="Genomic_DNA"/>
</dbReference>
<evidence type="ECO:0000256" key="7">
    <source>
        <dbReference type="ARBA" id="ARBA00049258"/>
    </source>
</evidence>
<feature type="binding site" evidence="8">
    <location>
        <position position="140"/>
    </location>
    <ligand>
        <name>NAD(+)</name>
        <dbReference type="ChEBI" id="CHEBI:57540"/>
    </ligand>
</feature>
<keyword evidence="8" id="KW-0021">Allosteric enzyme</keyword>
<dbReference type="Pfam" id="PF02866">
    <property type="entry name" value="Ldh_1_C"/>
    <property type="match status" value="1"/>
</dbReference>
<evidence type="ECO:0000256" key="8">
    <source>
        <dbReference type="HAMAP-Rule" id="MF_00488"/>
    </source>
</evidence>
<protein>
    <recommendedName>
        <fullName evidence="4 8">L-lactate dehydrogenase</fullName>
        <shortName evidence="8">L-LDH</shortName>
        <ecNumber evidence="4 8">1.1.1.27</ecNumber>
    </recommendedName>
</protein>
<dbReference type="Gene3D" id="3.90.110.10">
    <property type="entry name" value="Lactate dehydrogenase/glycoside hydrolase, family 4, C-terminal"/>
    <property type="match status" value="1"/>
</dbReference>
<dbReference type="InterPro" id="IPR001236">
    <property type="entry name" value="Lactate/malate_DH_N"/>
</dbReference>
<feature type="binding site" evidence="8">
    <location>
        <position position="98"/>
    </location>
    <ligand>
        <name>NAD(+)</name>
        <dbReference type="ChEBI" id="CHEBI:57540"/>
    </ligand>
</feature>
<name>A0A4S3ZWB2_9HYPH</name>
<dbReference type="SUPFAM" id="SSF56327">
    <property type="entry name" value="LDH C-terminal domain-like"/>
    <property type="match status" value="1"/>
</dbReference>
<comment type="pathway">
    <text evidence="2 8">Fermentation; pyruvate fermentation to lactate; (S)-lactate from pyruvate: step 1/1.</text>
</comment>
<dbReference type="PANTHER" id="PTHR43128:SF16">
    <property type="entry name" value="L-LACTATE DEHYDROGENASE"/>
    <property type="match status" value="1"/>
</dbReference>
<feature type="binding site" evidence="8 10">
    <location>
        <position position="32"/>
    </location>
    <ligand>
        <name>NAD(+)</name>
        <dbReference type="ChEBI" id="CHEBI:57540"/>
    </ligand>
</feature>
<comment type="function">
    <text evidence="1">Catalyzes the reversible oxidation of malate to oxaloacetate.</text>
</comment>
<evidence type="ECO:0000256" key="2">
    <source>
        <dbReference type="ARBA" id="ARBA00004843"/>
    </source>
</evidence>
<dbReference type="GO" id="GO:0004459">
    <property type="term" value="F:L-lactate dehydrogenase (NAD+) activity"/>
    <property type="evidence" value="ECO:0007669"/>
    <property type="project" value="UniProtKB-UniRule"/>
</dbReference>
<dbReference type="EC" id="1.1.1.27" evidence="4 8"/>
<dbReference type="InterPro" id="IPR018177">
    <property type="entry name" value="L-lactate_DH_AS"/>
</dbReference>
<comment type="subcellular location">
    <subcellularLocation>
        <location evidence="8">Cytoplasm</location>
    </subcellularLocation>
</comment>
<feature type="binding site" evidence="8">
    <location>
        <begin position="76"/>
        <end position="77"/>
    </location>
    <ligand>
        <name>NAD(+)</name>
        <dbReference type="ChEBI" id="CHEBI:57540"/>
    </ligand>
</feature>
<organism evidence="13 14">
    <name type="scientific">Allorhizobium terrae</name>
    <dbReference type="NCBI Taxonomy" id="1848972"/>
    <lineage>
        <taxon>Bacteria</taxon>
        <taxon>Pseudomonadati</taxon>
        <taxon>Pseudomonadota</taxon>
        <taxon>Alphaproteobacteria</taxon>
        <taxon>Hyphomicrobiales</taxon>
        <taxon>Rhizobiaceae</taxon>
        <taxon>Rhizobium/Agrobacterium group</taxon>
        <taxon>Allorhizobium</taxon>
    </lineage>
</organism>
<feature type="binding site" evidence="10">
    <location>
        <begin position="7"/>
        <end position="12"/>
    </location>
    <ligand>
        <name>NAD(+)</name>
        <dbReference type="ChEBI" id="CHEBI:57540"/>
    </ligand>
</feature>
<feature type="binding site" evidence="8">
    <location>
        <position position="227"/>
    </location>
    <ligand>
        <name>substrate</name>
    </ligand>
</feature>
<dbReference type="GO" id="GO:0006089">
    <property type="term" value="P:lactate metabolic process"/>
    <property type="evidence" value="ECO:0007669"/>
    <property type="project" value="TreeGrafter"/>
</dbReference>
<keyword evidence="5 8" id="KW-0560">Oxidoreductase</keyword>
<dbReference type="InterPro" id="IPR001557">
    <property type="entry name" value="L-lactate/malate_DH"/>
</dbReference>
<evidence type="ECO:0000256" key="5">
    <source>
        <dbReference type="ARBA" id="ARBA00023002"/>
    </source>
</evidence>
<dbReference type="GO" id="GO:0005737">
    <property type="term" value="C:cytoplasm"/>
    <property type="evidence" value="ECO:0007669"/>
    <property type="project" value="UniProtKB-SubCell"/>
</dbReference>
<comment type="catalytic activity">
    <reaction evidence="7 8">
        <text>(S)-lactate + NAD(+) = pyruvate + NADH + H(+)</text>
        <dbReference type="Rhea" id="RHEA:23444"/>
        <dbReference type="ChEBI" id="CHEBI:15361"/>
        <dbReference type="ChEBI" id="CHEBI:15378"/>
        <dbReference type="ChEBI" id="CHEBI:16651"/>
        <dbReference type="ChEBI" id="CHEBI:57540"/>
        <dbReference type="ChEBI" id="CHEBI:57945"/>
        <dbReference type="EC" id="1.1.1.27"/>
    </reaction>
</comment>
<evidence type="ECO:0000313" key="13">
    <source>
        <dbReference type="EMBL" id="THF50103.1"/>
    </source>
</evidence>
<evidence type="ECO:0000256" key="9">
    <source>
        <dbReference type="PIRSR" id="PIRSR000102-1"/>
    </source>
</evidence>
<reference evidence="13 14" key="1">
    <citation type="submission" date="2019-04" db="EMBL/GenBank/DDBJ databases">
        <title>Rhizobium terrae sp. nov., isolated from a paddy soil.</title>
        <authorList>
            <person name="Lin S.-Y."/>
            <person name="Hameed A."/>
            <person name="Huang H.-I."/>
            <person name="Young C.-C."/>
        </authorList>
    </citation>
    <scope>NUCLEOTIDE SEQUENCE [LARGE SCALE GENOMIC DNA]</scope>
    <source>
        <strain evidence="13 14">CC-HIH110</strain>
    </source>
</reference>
<feature type="domain" description="Lactate/malate dehydrogenase N-terminal" evidence="11">
    <location>
        <begin position="1"/>
        <end position="139"/>
    </location>
</feature>
<dbReference type="SUPFAM" id="SSF51735">
    <property type="entry name" value="NAD(P)-binding Rossmann-fold domains"/>
    <property type="match status" value="1"/>
</dbReference>
<evidence type="ECO:0000313" key="14">
    <source>
        <dbReference type="Proteomes" id="UP000310754"/>
    </source>
</evidence>
<evidence type="ECO:0000259" key="12">
    <source>
        <dbReference type="Pfam" id="PF02866"/>
    </source>
</evidence>
<keyword evidence="6 8" id="KW-0520">NAD</keyword>
<comment type="caution">
    <text evidence="8">Lacks conserved residue(s) required for the propagation of feature annotation.</text>
</comment>
<evidence type="ECO:0000259" key="11">
    <source>
        <dbReference type="Pfam" id="PF00056"/>
    </source>
</evidence>
<feature type="binding site" evidence="8">
    <location>
        <begin position="115"/>
        <end position="117"/>
    </location>
    <ligand>
        <name>NAD(+)</name>
        <dbReference type="ChEBI" id="CHEBI:57540"/>
    </ligand>
</feature>
<proteinExistence type="inferred from homology"/>
<dbReference type="InterPro" id="IPR011304">
    <property type="entry name" value="L-lactate_DH"/>
</dbReference>
<feature type="active site" description="Proton acceptor" evidence="8 9">
    <location>
        <position position="172"/>
    </location>
</feature>
<dbReference type="PANTHER" id="PTHR43128">
    <property type="entry name" value="L-2-HYDROXYCARBOXYLATE DEHYDROGENASE (NAD(P)(+))"/>
    <property type="match status" value="1"/>
</dbReference>
<feature type="binding site" evidence="8">
    <location>
        <position position="79"/>
    </location>
    <ligand>
        <name>substrate</name>
    </ligand>
</feature>
<dbReference type="InterPro" id="IPR036291">
    <property type="entry name" value="NAD(P)-bd_dom_sf"/>
</dbReference>
<sequence>MKIGIVGVGMVGSSAAYAIALQGIARELVLVDYNNELAVAQAEDISHAVPFVSTTVVRAGDYEALSGAGVVIIAAGVSQKPGESRLDLLSRNAEVFRSVVSQILAVAPDVILLIASNPVDIMTDIATRISGLPPSKVIGSGTILDTARFRSLLARHLAISPQSVHGYVLGEHGDSEVLAWSCACVGSVPLMSFAAQIGKPLTDSVRTEIDDGVRRAAARIIGGKGSTYYGIGAGLARITKAIARDQRDILSVSSVTEDIAGVSKVAASVPRVIGAEGILTDLIPELNDEESAALHHSAAMLKALASSVPI</sequence>
<accession>A0A4S3ZWB2</accession>
<dbReference type="Proteomes" id="UP000310754">
    <property type="component" value="Unassembled WGS sequence"/>
</dbReference>
<dbReference type="PRINTS" id="PR00086">
    <property type="entry name" value="LLDHDRGNASE"/>
</dbReference>
<feature type="binding site" evidence="8">
    <location>
        <position position="85"/>
    </location>
    <ligand>
        <name>substrate</name>
    </ligand>
</feature>
<feature type="binding site" evidence="8">
    <location>
        <position position="62"/>
    </location>
    <ligand>
        <name>NAD(+)</name>
        <dbReference type="ChEBI" id="CHEBI:57540"/>
    </ligand>
</feature>
<feature type="binding site" evidence="8">
    <location>
        <begin position="117"/>
        <end position="120"/>
    </location>
    <ligand>
        <name>substrate</name>
    </ligand>
</feature>
<dbReference type="AlphaFoldDB" id="A0A4S3ZWB2"/>
<feature type="binding site" evidence="8">
    <location>
        <begin position="145"/>
        <end position="148"/>
    </location>
    <ligand>
        <name>substrate</name>
    </ligand>
</feature>
<dbReference type="Gene3D" id="3.40.50.720">
    <property type="entry name" value="NAD(P)-binding Rossmann-like Domain"/>
    <property type="match status" value="1"/>
</dbReference>
<comment type="activity regulation">
    <text evidence="8">Allosterically activated by fructose 1,6-bisphosphate (FBP).</text>
</comment>
<evidence type="ECO:0000256" key="1">
    <source>
        <dbReference type="ARBA" id="ARBA00003966"/>
    </source>
</evidence>